<keyword evidence="6 9" id="KW-1133">Transmembrane helix</keyword>
<reference evidence="10 11" key="1">
    <citation type="submission" date="2017-06" db="EMBL/GenBank/DDBJ databases">
        <title>A platform for efficient transgenesis in Macrostomum lignano, a flatworm model organism for stem cell research.</title>
        <authorList>
            <person name="Berezikov E."/>
        </authorList>
    </citation>
    <scope>NUCLEOTIDE SEQUENCE [LARGE SCALE GENOMIC DNA]</scope>
    <source>
        <strain evidence="10">DV1</strain>
        <tissue evidence="10">Whole organism</tissue>
    </source>
</reference>
<keyword evidence="8" id="KW-0443">Lipid metabolism</keyword>
<evidence type="ECO:0000256" key="3">
    <source>
        <dbReference type="ARBA" id="ARBA00022548"/>
    </source>
</evidence>
<dbReference type="GO" id="GO:0036316">
    <property type="term" value="P:SREBP-SCAP complex retention in endoplasmic reticulum"/>
    <property type="evidence" value="ECO:0007669"/>
    <property type="project" value="TreeGrafter"/>
</dbReference>
<dbReference type="PANTHER" id="PTHR15301:SF3">
    <property type="entry name" value="PROTEIN NSG1-RELATED"/>
    <property type="match status" value="1"/>
</dbReference>
<evidence type="ECO:0000256" key="9">
    <source>
        <dbReference type="SAM" id="Phobius"/>
    </source>
</evidence>
<dbReference type="OrthoDB" id="205546at2759"/>
<feature type="transmembrane region" description="Helical" evidence="9">
    <location>
        <begin position="186"/>
        <end position="206"/>
    </location>
</feature>
<dbReference type="PANTHER" id="PTHR15301">
    <property type="entry name" value="INSULIN-INDUCED GENE 1"/>
    <property type="match status" value="1"/>
</dbReference>
<feature type="transmembrane region" description="Helical" evidence="9">
    <location>
        <begin position="23"/>
        <end position="44"/>
    </location>
</feature>
<keyword evidence="11" id="KW-1185">Reference proteome</keyword>
<evidence type="ECO:0008006" key="12">
    <source>
        <dbReference type="Google" id="ProtNLM"/>
    </source>
</evidence>
<keyword evidence="8" id="KW-1207">Sterol metabolism</keyword>
<dbReference type="Proteomes" id="UP000215902">
    <property type="component" value="Unassembled WGS sequence"/>
</dbReference>
<feature type="non-terminal residue" evidence="10">
    <location>
        <position position="1"/>
    </location>
</feature>
<proteinExistence type="inferred from homology"/>
<dbReference type="EMBL" id="NIVC01001610">
    <property type="protein sequence ID" value="PAA65868.1"/>
    <property type="molecule type" value="Genomic_DNA"/>
</dbReference>
<keyword evidence="7 9" id="KW-0472">Membrane</keyword>
<evidence type="ECO:0000256" key="8">
    <source>
        <dbReference type="ARBA" id="ARBA00023166"/>
    </source>
</evidence>
<organism evidence="10 11">
    <name type="scientific">Macrostomum lignano</name>
    <dbReference type="NCBI Taxonomy" id="282301"/>
    <lineage>
        <taxon>Eukaryota</taxon>
        <taxon>Metazoa</taxon>
        <taxon>Spiralia</taxon>
        <taxon>Lophotrochozoa</taxon>
        <taxon>Platyhelminthes</taxon>
        <taxon>Rhabditophora</taxon>
        <taxon>Macrostomorpha</taxon>
        <taxon>Macrostomida</taxon>
        <taxon>Macrostomidae</taxon>
        <taxon>Macrostomum</taxon>
    </lineage>
</organism>
<name>A0A267EWI0_9PLAT</name>
<sequence>CALISCWIFFASFIKIIDMAVHVALRVAMLFLFGVGVSLLINLMQAQKNQVLITSEMWLGMVKSGMWVPPACGLSAVAIGLLYPTVDRLLGDPTVAQRTDWSSVIRCAALFVGLNQAAAKIDFMSHAQLSLCLAAMSLGLWFYFDGSRSGLGLALVIALLAAAVNQMMICLDAYRPSVDFVRVRAWLPCIFFSGSVTVGLAGRLLAAQANSATSSSAAKSHGD</sequence>
<evidence type="ECO:0000256" key="7">
    <source>
        <dbReference type="ARBA" id="ARBA00023136"/>
    </source>
</evidence>
<gene>
    <name evidence="10" type="ORF">BOX15_Mlig030468g1</name>
</gene>
<comment type="similarity">
    <text evidence="2">Belongs to the INSIG family.</text>
</comment>
<evidence type="ECO:0000256" key="6">
    <source>
        <dbReference type="ARBA" id="ARBA00022989"/>
    </source>
</evidence>
<comment type="subcellular location">
    <subcellularLocation>
        <location evidence="1">Endoplasmic reticulum membrane</location>
        <topology evidence="1">Multi-pass membrane protein</topology>
    </subcellularLocation>
</comment>
<evidence type="ECO:0000256" key="4">
    <source>
        <dbReference type="ARBA" id="ARBA00022692"/>
    </source>
</evidence>
<feature type="transmembrane region" description="Helical" evidence="9">
    <location>
        <begin position="150"/>
        <end position="174"/>
    </location>
</feature>
<dbReference type="GO" id="GO:0032933">
    <property type="term" value="P:SREBP signaling pathway"/>
    <property type="evidence" value="ECO:0007669"/>
    <property type="project" value="TreeGrafter"/>
</dbReference>
<evidence type="ECO:0000256" key="1">
    <source>
        <dbReference type="ARBA" id="ARBA00004477"/>
    </source>
</evidence>
<dbReference type="GO" id="GO:0006695">
    <property type="term" value="P:cholesterol biosynthetic process"/>
    <property type="evidence" value="ECO:0007669"/>
    <property type="project" value="TreeGrafter"/>
</dbReference>
<dbReference type="GO" id="GO:0032937">
    <property type="term" value="C:SREBP-SCAP-Insig complex"/>
    <property type="evidence" value="ECO:0007669"/>
    <property type="project" value="TreeGrafter"/>
</dbReference>
<protein>
    <recommendedName>
        <fullName evidence="12">Insulin-induced gene 1 protein</fullName>
    </recommendedName>
</protein>
<feature type="transmembrane region" description="Helical" evidence="9">
    <location>
        <begin position="126"/>
        <end position="144"/>
    </location>
</feature>
<feature type="transmembrane region" description="Helical" evidence="9">
    <location>
        <begin position="65"/>
        <end position="83"/>
    </location>
</feature>
<keyword evidence="8" id="KW-0753">Steroid metabolism</keyword>
<evidence type="ECO:0000313" key="11">
    <source>
        <dbReference type="Proteomes" id="UP000215902"/>
    </source>
</evidence>
<dbReference type="InterPro" id="IPR025929">
    <property type="entry name" value="INSIG_fam"/>
</dbReference>
<evidence type="ECO:0000313" key="10">
    <source>
        <dbReference type="EMBL" id="PAA65868.1"/>
    </source>
</evidence>
<dbReference type="AlphaFoldDB" id="A0A267EWI0"/>
<keyword evidence="3" id="KW-0153">Cholesterol metabolism</keyword>
<evidence type="ECO:0000256" key="2">
    <source>
        <dbReference type="ARBA" id="ARBA00007475"/>
    </source>
</evidence>
<dbReference type="GO" id="GO:0032869">
    <property type="term" value="P:cellular response to insulin stimulus"/>
    <property type="evidence" value="ECO:0007669"/>
    <property type="project" value="TreeGrafter"/>
</dbReference>
<keyword evidence="5" id="KW-0256">Endoplasmic reticulum</keyword>
<accession>A0A267EWI0</accession>
<comment type="caution">
    <text evidence="10">The sequence shown here is derived from an EMBL/GenBank/DDBJ whole genome shotgun (WGS) entry which is preliminary data.</text>
</comment>
<keyword evidence="4 9" id="KW-0812">Transmembrane</keyword>
<dbReference type="Pfam" id="PF07281">
    <property type="entry name" value="INSIG"/>
    <property type="match status" value="1"/>
</dbReference>
<dbReference type="STRING" id="282301.A0A267EWI0"/>
<evidence type="ECO:0000256" key="5">
    <source>
        <dbReference type="ARBA" id="ARBA00022824"/>
    </source>
</evidence>